<keyword evidence="2" id="KW-1185">Reference proteome</keyword>
<dbReference type="PROSITE" id="PS51257">
    <property type="entry name" value="PROKAR_LIPOPROTEIN"/>
    <property type="match status" value="1"/>
</dbReference>
<protein>
    <recommendedName>
        <fullName evidence="3">Lipoprotein</fullName>
    </recommendedName>
</protein>
<comment type="caution">
    <text evidence="1">The sequence shown here is derived from an EMBL/GenBank/DDBJ whole genome shotgun (WGS) entry which is preliminary data.</text>
</comment>
<evidence type="ECO:0008006" key="3">
    <source>
        <dbReference type="Google" id="ProtNLM"/>
    </source>
</evidence>
<reference evidence="1 2" key="1">
    <citation type="submission" date="2019-03" db="EMBL/GenBank/DDBJ databases">
        <title>Genomic Encyclopedia of Archaeal and Bacterial Type Strains, Phase II (KMG-II): from individual species to whole genera.</title>
        <authorList>
            <person name="Goeker M."/>
        </authorList>
    </citation>
    <scope>NUCLEOTIDE SEQUENCE [LARGE SCALE GENOMIC DNA]</scope>
    <source>
        <strain evidence="1 2">DSM 21537</strain>
    </source>
</reference>
<dbReference type="RefSeq" id="WP_004788734.1">
    <property type="nucleotide sequence ID" value="NZ_SORO01000001.1"/>
</dbReference>
<dbReference type="EMBL" id="SORO01000001">
    <property type="protein sequence ID" value="TDY72045.1"/>
    <property type="molecule type" value="Genomic_DNA"/>
</dbReference>
<dbReference type="GeneID" id="79826361"/>
<organism evidence="1 2">
    <name type="scientific">Leptospira meyeri</name>
    <dbReference type="NCBI Taxonomy" id="29508"/>
    <lineage>
        <taxon>Bacteria</taxon>
        <taxon>Pseudomonadati</taxon>
        <taxon>Spirochaetota</taxon>
        <taxon>Spirochaetia</taxon>
        <taxon>Leptospirales</taxon>
        <taxon>Leptospiraceae</taxon>
        <taxon>Leptospira</taxon>
    </lineage>
</organism>
<name>A0A4R8MYC4_LEPME</name>
<gene>
    <name evidence="1" type="ORF">CLV96_1026</name>
</gene>
<evidence type="ECO:0000313" key="2">
    <source>
        <dbReference type="Proteomes" id="UP000294684"/>
    </source>
</evidence>
<proteinExistence type="predicted"/>
<evidence type="ECO:0000313" key="1">
    <source>
        <dbReference type="EMBL" id="TDY72045.1"/>
    </source>
</evidence>
<dbReference type="STRING" id="1193051.LEP1GSC017_2930"/>
<sequence>MKIKLLCIILVLSILGCKDKDAKLEQVGTIYISDGGNLSLPLKRFLGNTGSGDYTDACFDFDLQNLKVTFTFPDYKSKEYISLPLSIEEEGIYSIKKNESKIFFKKFSEYGAEKIYISLKKEIILTDESANKFRKSVKNSNEILIEGFNMGEYKNTLENCLGEIDSIKAFQKEEKVFADELQEKKKKGETEGY</sequence>
<dbReference type="Proteomes" id="UP000294684">
    <property type="component" value="Unassembled WGS sequence"/>
</dbReference>
<accession>A0A4R8MYC4</accession>
<dbReference type="AlphaFoldDB" id="A0A4R8MYC4"/>